<proteinExistence type="predicted"/>
<reference evidence="1 2" key="1">
    <citation type="submission" date="2024-03" db="EMBL/GenBank/DDBJ databases">
        <title>Draft genome sequence of Klenkia sp. LSe6-5.</title>
        <authorList>
            <person name="Duangmal K."/>
            <person name="Chantavorakit T."/>
        </authorList>
    </citation>
    <scope>NUCLEOTIDE SEQUENCE [LARGE SCALE GENOMIC DNA]</scope>
    <source>
        <strain evidence="1 2">LSe6-5</strain>
    </source>
</reference>
<dbReference type="InterPro" id="IPR011335">
    <property type="entry name" value="Restrct_endonuc-II-like"/>
</dbReference>
<dbReference type="Proteomes" id="UP001361570">
    <property type="component" value="Unassembled WGS sequence"/>
</dbReference>
<dbReference type="RefSeq" id="WP_336405724.1">
    <property type="nucleotide sequence ID" value="NZ_JBAPLU010000023.1"/>
</dbReference>
<protein>
    <recommendedName>
        <fullName evidence="3">DUF559 domain-containing protein</fullName>
    </recommendedName>
</protein>
<evidence type="ECO:0000313" key="2">
    <source>
        <dbReference type="Proteomes" id="UP001361570"/>
    </source>
</evidence>
<name>A0ABU8DXQ0_9ACTN</name>
<organism evidence="1 2">
    <name type="scientific">Klenkia sesuvii</name>
    <dbReference type="NCBI Taxonomy" id="3103137"/>
    <lineage>
        <taxon>Bacteria</taxon>
        <taxon>Bacillati</taxon>
        <taxon>Actinomycetota</taxon>
        <taxon>Actinomycetes</taxon>
        <taxon>Geodermatophilales</taxon>
        <taxon>Geodermatophilaceae</taxon>
        <taxon>Klenkia</taxon>
    </lineage>
</organism>
<gene>
    <name evidence="1" type="ORF">TEK04_17930</name>
</gene>
<dbReference type="SUPFAM" id="SSF52980">
    <property type="entry name" value="Restriction endonuclease-like"/>
    <property type="match status" value="1"/>
</dbReference>
<dbReference type="EMBL" id="JBAPLU010000023">
    <property type="protein sequence ID" value="MEI4273606.1"/>
    <property type="molecule type" value="Genomic_DNA"/>
</dbReference>
<keyword evidence="2" id="KW-1185">Reference proteome</keyword>
<dbReference type="Gene3D" id="3.40.960.10">
    <property type="entry name" value="VSR Endonuclease"/>
    <property type="match status" value="1"/>
</dbReference>
<evidence type="ECO:0008006" key="3">
    <source>
        <dbReference type="Google" id="ProtNLM"/>
    </source>
</evidence>
<sequence>MPRRPRAVPELADRPFRGTAAVAAGLLTRNHLAGPGWSRVHRDVYVAAGTQLTVEVRARAAVALIPGAVVSGSTAARLLGIDLGPVDDEPVEITVAASCGGRAPTGVRMRRRDLPDGSVVVVDGVAVTSARVTAVDLATRLPPGRAVQVLDQFVAAGLAGLDELRAEAAARTGPGAVRARRAAAAADGLAASPPETTLRLVLLRSGLPRPVAQHEVRDRAGRFVARVDFGWPELRFALEYDGAGHVDRLAQDRRRLNALQDAGWRVFYVTAADMHDLPRLLMRIAAAMAACPAR</sequence>
<comment type="caution">
    <text evidence="1">The sequence shown here is derived from an EMBL/GenBank/DDBJ whole genome shotgun (WGS) entry which is preliminary data.</text>
</comment>
<evidence type="ECO:0000313" key="1">
    <source>
        <dbReference type="EMBL" id="MEI4273606.1"/>
    </source>
</evidence>
<accession>A0ABU8DXQ0</accession>